<dbReference type="GO" id="GO:0050897">
    <property type="term" value="F:cobalt ion binding"/>
    <property type="evidence" value="ECO:0007669"/>
    <property type="project" value="TreeGrafter"/>
</dbReference>
<gene>
    <name evidence="8 9" type="primary">corA</name>
    <name evidence="9" type="ORF">KK062_17540</name>
</gene>
<reference evidence="9 10" key="1">
    <citation type="submission" date="2021-05" db="EMBL/GenBank/DDBJ databases">
        <title>A Polyphasic approach of four new species of the genus Ohtaekwangia: Ohtaekwangia histidinii sp. nov., Ohtaekwangia cretensis sp. nov., Ohtaekwangia indiensis sp. nov., Ohtaekwangia reichenbachii sp. nov. from diverse environment.</title>
        <authorList>
            <person name="Octaviana S."/>
        </authorList>
    </citation>
    <scope>NUCLEOTIDE SEQUENCE [LARGE SCALE GENOMIC DNA]</scope>
    <source>
        <strain evidence="9 10">PWU5</strain>
    </source>
</reference>
<evidence type="ECO:0000256" key="4">
    <source>
        <dbReference type="ARBA" id="ARBA00022475"/>
    </source>
</evidence>
<keyword evidence="10" id="KW-1185">Reference proteome</keyword>
<accession>A0AAP2GUW0</accession>
<keyword evidence="8" id="KW-0406">Ion transport</keyword>
<keyword evidence="3 8" id="KW-0813">Transport</keyword>
<dbReference type="AlphaFoldDB" id="A0AAP2GUW0"/>
<feature type="transmembrane region" description="Helical" evidence="8">
    <location>
        <begin position="279"/>
        <end position="299"/>
    </location>
</feature>
<dbReference type="PANTHER" id="PTHR46494">
    <property type="entry name" value="CORA FAMILY METAL ION TRANSPORTER (EUROFUNG)"/>
    <property type="match status" value="1"/>
</dbReference>
<dbReference type="RefSeq" id="WP_254085631.1">
    <property type="nucleotide sequence ID" value="NZ_JAHESE010000019.1"/>
</dbReference>
<keyword evidence="7 8" id="KW-0472">Membrane</keyword>
<dbReference type="CDD" id="cd12828">
    <property type="entry name" value="TmCorA-like_1"/>
    <property type="match status" value="1"/>
</dbReference>
<keyword evidence="4 8" id="KW-1003">Cell membrane</keyword>
<comment type="function">
    <text evidence="8">Mediates influx of magnesium ions.</text>
</comment>
<dbReference type="InterPro" id="IPR045863">
    <property type="entry name" value="CorA_TM1_TM2"/>
</dbReference>
<dbReference type="GO" id="GO:0005886">
    <property type="term" value="C:plasma membrane"/>
    <property type="evidence" value="ECO:0007669"/>
    <property type="project" value="UniProtKB-SubCell"/>
</dbReference>
<feature type="transmembrane region" description="Helical" evidence="8">
    <location>
        <begin position="311"/>
        <end position="331"/>
    </location>
</feature>
<dbReference type="GO" id="GO:0000287">
    <property type="term" value="F:magnesium ion binding"/>
    <property type="evidence" value="ECO:0007669"/>
    <property type="project" value="TreeGrafter"/>
</dbReference>
<proteinExistence type="inferred from homology"/>
<dbReference type="Gene3D" id="1.20.58.340">
    <property type="entry name" value="Magnesium transport protein CorA, transmembrane region"/>
    <property type="match status" value="2"/>
</dbReference>
<comment type="subcellular location">
    <subcellularLocation>
        <location evidence="1">Cell membrane</location>
        <topology evidence="1">Multi-pass membrane protein</topology>
    </subcellularLocation>
    <subcellularLocation>
        <location evidence="8">Membrane</location>
        <topology evidence="8">Multi-pass membrane protein</topology>
    </subcellularLocation>
</comment>
<dbReference type="EMBL" id="JAHESE010000019">
    <property type="protein sequence ID" value="MBT1710053.1"/>
    <property type="molecule type" value="Genomic_DNA"/>
</dbReference>
<evidence type="ECO:0000313" key="9">
    <source>
        <dbReference type="EMBL" id="MBT1710053.1"/>
    </source>
</evidence>
<dbReference type="FunFam" id="1.20.58.340:FF:000012">
    <property type="entry name" value="Magnesium transport protein CorA"/>
    <property type="match status" value="1"/>
</dbReference>
<dbReference type="PANTHER" id="PTHR46494:SF1">
    <property type="entry name" value="CORA FAMILY METAL ION TRANSPORTER (EUROFUNG)"/>
    <property type="match status" value="1"/>
</dbReference>
<keyword evidence="5 8" id="KW-0812">Transmembrane</keyword>
<comment type="similarity">
    <text evidence="2 8">Belongs to the CorA metal ion transporter (MIT) (TC 1.A.35) family.</text>
</comment>
<name>A0AAP2GUW0_9BACT</name>
<evidence type="ECO:0000256" key="8">
    <source>
        <dbReference type="RuleBase" id="RU362010"/>
    </source>
</evidence>
<dbReference type="Proteomes" id="UP001319080">
    <property type="component" value="Unassembled WGS sequence"/>
</dbReference>
<evidence type="ECO:0000256" key="3">
    <source>
        <dbReference type="ARBA" id="ARBA00022448"/>
    </source>
</evidence>
<dbReference type="InterPro" id="IPR004488">
    <property type="entry name" value="Mg/Co-transport_prot_CorA"/>
</dbReference>
<keyword evidence="6 8" id="KW-1133">Transmembrane helix</keyword>
<dbReference type="GO" id="GO:0015095">
    <property type="term" value="F:magnesium ion transmembrane transporter activity"/>
    <property type="evidence" value="ECO:0007669"/>
    <property type="project" value="UniProtKB-UniRule"/>
</dbReference>
<dbReference type="Gene3D" id="3.30.460.20">
    <property type="entry name" value="CorA soluble domain-like"/>
    <property type="match status" value="1"/>
</dbReference>
<protein>
    <recommendedName>
        <fullName evidence="8">Magnesium transport protein CorA</fullName>
    </recommendedName>
</protein>
<sequence length="337" mass="39776">MTITPAAATHADGREILELISYNRESHDKIDCMPVNELLQQLKPERVNWINVDGLNNQDVIEKIQSHFCLHSLLIDDVLSDQRPKAEEFDDYLFFTMKMLHRIDGTGIYYEQISFVLGKNFLVSFQEKEGDLFDGFRERIRLDLGRVRKRQADYLLYRLIDIIVENYYNVLDKVGDLVEDIEETVYESSTNQTFHRIQKLKKELIFLRKALYPLRDALGKVIKDESEFVHEENLRFYSDVYDHVVHLIDSVDTYRDLTAGLMDAHINAMNTRMNEVMRVLTVISTIFMPLTFIVGVYGMNFHHMPELSWHWGYYGVWGVMATLVIVMLSFFRYKKWF</sequence>
<evidence type="ECO:0000256" key="7">
    <source>
        <dbReference type="ARBA" id="ARBA00023136"/>
    </source>
</evidence>
<dbReference type="SUPFAM" id="SSF144083">
    <property type="entry name" value="Magnesium transport protein CorA, transmembrane region"/>
    <property type="match status" value="1"/>
</dbReference>
<evidence type="ECO:0000256" key="1">
    <source>
        <dbReference type="ARBA" id="ARBA00004651"/>
    </source>
</evidence>
<comment type="caution">
    <text evidence="9">The sequence shown here is derived from an EMBL/GenBank/DDBJ whole genome shotgun (WGS) entry which is preliminary data.</text>
</comment>
<evidence type="ECO:0000256" key="5">
    <source>
        <dbReference type="ARBA" id="ARBA00022692"/>
    </source>
</evidence>
<evidence type="ECO:0000313" key="10">
    <source>
        <dbReference type="Proteomes" id="UP001319080"/>
    </source>
</evidence>
<evidence type="ECO:0000256" key="2">
    <source>
        <dbReference type="ARBA" id="ARBA00009765"/>
    </source>
</evidence>
<dbReference type="InterPro" id="IPR045861">
    <property type="entry name" value="CorA_cytoplasmic_dom"/>
</dbReference>
<dbReference type="Pfam" id="PF01544">
    <property type="entry name" value="CorA"/>
    <property type="match status" value="1"/>
</dbReference>
<dbReference type="SUPFAM" id="SSF143865">
    <property type="entry name" value="CorA soluble domain-like"/>
    <property type="match status" value="1"/>
</dbReference>
<organism evidence="9 10">
    <name type="scientific">Dawidia cretensis</name>
    <dbReference type="NCBI Taxonomy" id="2782350"/>
    <lineage>
        <taxon>Bacteria</taxon>
        <taxon>Pseudomonadati</taxon>
        <taxon>Bacteroidota</taxon>
        <taxon>Cytophagia</taxon>
        <taxon>Cytophagales</taxon>
        <taxon>Chryseotaleaceae</taxon>
        <taxon>Dawidia</taxon>
    </lineage>
</organism>
<dbReference type="NCBIfam" id="TIGR00383">
    <property type="entry name" value="corA"/>
    <property type="match status" value="1"/>
</dbReference>
<dbReference type="GO" id="GO:0015087">
    <property type="term" value="F:cobalt ion transmembrane transporter activity"/>
    <property type="evidence" value="ECO:0007669"/>
    <property type="project" value="UniProtKB-UniRule"/>
</dbReference>
<keyword evidence="8" id="KW-0460">Magnesium</keyword>
<dbReference type="InterPro" id="IPR002523">
    <property type="entry name" value="MgTranspt_CorA/ZnTranspt_ZntB"/>
</dbReference>
<evidence type="ECO:0000256" key="6">
    <source>
        <dbReference type="ARBA" id="ARBA00022989"/>
    </source>
</evidence>